<evidence type="ECO:0000256" key="8">
    <source>
        <dbReference type="SAM" id="MobiDB-lite"/>
    </source>
</evidence>
<dbReference type="InterPro" id="IPR003090">
    <property type="entry name" value="Alpha-crystallin_N"/>
</dbReference>
<dbReference type="InterPro" id="IPR002068">
    <property type="entry name" value="A-crystallin/Hsp20_dom"/>
</dbReference>
<dbReference type="GO" id="GO:0005212">
    <property type="term" value="F:structural constituent of eye lens"/>
    <property type="evidence" value="ECO:0007669"/>
    <property type="project" value="UniProtKB-KW"/>
</dbReference>
<feature type="region of interest" description="Disordered" evidence="8">
    <location>
        <begin position="177"/>
        <end position="200"/>
    </location>
</feature>
<keyword evidence="3 5" id="KW-0862">Zinc</keyword>
<evidence type="ECO:0000256" key="6">
    <source>
        <dbReference type="PROSITE-ProRule" id="PRU00285"/>
    </source>
</evidence>
<dbReference type="GO" id="GO:0009408">
    <property type="term" value="P:response to heat"/>
    <property type="evidence" value="ECO:0007669"/>
    <property type="project" value="UniProtKB-ARBA"/>
</dbReference>
<protein>
    <recommendedName>
        <fullName evidence="9">SHSP domain-containing protein</fullName>
    </recommendedName>
</protein>
<evidence type="ECO:0000313" key="11">
    <source>
        <dbReference type="Proteomes" id="UP001367676"/>
    </source>
</evidence>
<evidence type="ECO:0000256" key="2">
    <source>
        <dbReference type="ARBA" id="ARBA00022723"/>
    </source>
</evidence>
<dbReference type="EMBL" id="JBBCAQ010000027">
    <property type="protein sequence ID" value="KAK7586204.1"/>
    <property type="molecule type" value="Genomic_DNA"/>
</dbReference>
<dbReference type="PIRSF" id="PIRSF036514">
    <property type="entry name" value="Sm_HSP_B1"/>
    <property type="match status" value="1"/>
</dbReference>
<organism evidence="10 11">
    <name type="scientific">Parthenolecanium corni</name>
    <dbReference type="NCBI Taxonomy" id="536013"/>
    <lineage>
        <taxon>Eukaryota</taxon>
        <taxon>Metazoa</taxon>
        <taxon>Ecdysozoa</taxon>
        <taxon>Arthropoda</taxon>
        <taxon>Hexapoda</taxon>
        <taxon>Insecta</taxon>
        <taxon>Pterygota</taxon>
        <taxon>Neoptera</taxon>
        <taxon>Paraneoptera</taxon>
        <taxon>Hemiptera</taxon>
        <taxon>Sternorrhyncha</taxon>
        <taxon>Coccoidea</taxon>
        <taxon>Coccidae</taxon>
        <taxon>Parthenolecanium</taxon>
    </lineage>
</organism>
<dbReference type="InterPro" id="IPR055269">
    <property type="entry name" value="Alpha-crystallin/HSP_16"/>
</dbReference>
<dbReference type="CDD" id="cd06526">
    <property type="entry name" value="metazoan_ACD"/>
    <property type="match status" value="1"/>
</dbReference>
<dbReference type="GO" id="GO:0051082">
    <property type="term" value="F:unfolded protein binding"/>
    <property type="evidence" value="ECO:0007669"/>
    <property type="project" value="TreeGrafter"/>
</dbReference>
<comment type="similarity">
    <text evidence="4 6 7">Belongs to the small heat shock protein (HSP20) family.</text>
</comment>
<evidence type="ECO:0000256" key="1">
    <source>
        <dbReference type="ARBA" id="ARBA00022613"/>
    </source>
</evidence>
<dbReference type="Pfam" id="PF00011">
    <property type="entry name" value="HSP20"/>
    <property type="match status" value="1"/>
</dbReference>
<feature type="binding site" evidence="5">
    <location>
        <position position="115"/>
    </location>
    <ligand>
        <name>Zn(2+)</name>
        <dbReference type="ChEBI" id="CHEBI:29105"/>
        <label>1</label>
    </ligand>
</feature>
<keyword evidence="11" id="KW-1185">Reference proteome</keyword>
<dbReference type="PRINTS" id="PR00299">
    <property type="entry name" value="ACRYSTALLIN"/>
</dbReference>
<dbReference type="GO" id="GO:0005737">
    <property type="term" value="C:cytoplasm"/>
    <property type="evidence" value="ECO:0007669"/>
    <property type="project" value="TreeGrafter"/>
</dbReference>
<evidence type="ECO:0000256" key="4">
    <source>
        <dbReference type="PIRNR" id="PIRNR036514"/>
    </source>
</evidence>
<keyword evidence="1" id="KW-0273">Eye lens protein</keyword>
<gene>
    <name evidence="10" type="ORF">V9T40_004080</name>
</gene>
<feature type="binding site" evidence="5">
    <location>
        <position position="108"/>
    </location>
    <ligand>
        <name>Zn(2+)</name>
        <dbReference type="ChEBI" id="CHEBI:29105"/>
        <label>1</label>
    </ligand>
</feature>
<name>A0AAN9Y3C1_9HEMI</name>
<keyword evidence="2 5" id="KW-0479">Metal-binding</keyword>
<dbReference type="InterPro" id="IPR001436">
    <property type="entry name" value="Alpha-crystallin/sHSP_animal"/>
</dbReference>
<proteinExistence type="inferred from homology"/>
<sequence length="200" mass="22584">MSLVPLLFRDWWDDFDRERPSRLLDQHFGVGLKKDDLFTNWPTLTSPVIRPGRYYRPWGESLLRSHSGSSNIKAGDNEVQVILDVQQFAPNEITVKVTEGSVIVEGKHEEKPDEHGFISRHFVRRYALPKDIDVNNVVSSLSSDGVLTISVPKKIQLEAGERVVPVIQTGVPAIKPAESPIRTEPKPAHETHIKIEHEGK</sequence>
<feature type="compositionally biased region" description="Basic and acidic residues" evidence="8">
    <location>
        <begin position="181"/>
        <end position="200"/>
    </location>
</feature>
<accession>A0AAN9Y3C1</accession>
<dbReference type="GO" id="GO:0046872">
    <property type="term" value="F:metal ion binding"/>
    <property type="evidence" value="ECO:0007669"/>
    <property type="project" value="UniProtKB-KW"/>
</dbReference>
<evidence type="ECO:0000256" key="7">
    <source>
        <dbReference type="RuleBase" id="RU003616"/>
    </source>
</evidence>
<dbReference type="PROSITE" id="PS01031">
    <property type="entry name" value="SHSP"/>
    <property type="match status" value="1"/>
</dbReference>
<evidence type="ECO:0000259" key="9">
    <source>
        <dbReference type="PROSITE" id="PS01031"/>
    </source>
</evidence>
<evidence type="ECO:0000313" key="10">
    <source>
        <dbReference type="EMBL" id="KAK7586204.1"/>
    </source>
</evidence>
<dbReference type="AlphaFoldDB" id="A0AAN9Y3C1"/>
<dbReference type="Gene3D" id="2.60.40.790">
    <property type="match status" value="1"/>
</dbReference>
<reference evidence="10 11" key="1">
    <citation type="submission" date="2024-03" db="EMBL/GenBank/DDBJ databases">
        <title>Adaptation during the transition from Ophiocordyceps entomopathogen to insect associate is accompanied by gene loss and intensified selection.</title>
        <authorList>
            <person name="Ward C.M."/>
            <person name="Onetto C.A."/>
            <person name="Borneman A.R."/>
        </authorList>
    </citation>
    <scope>NUCLEOTIDE SEQUENCE [LARGE SCALE GENOMIC DNA]</scope>
    <source>
        <strain evidence="10">AWRI1</strain>
        <tissue evidence="10">Single Adult Female</tissue>
    </source>
</reference>
<dbReference type="GO" id="GO:0005634">
    <property type="term" value="C:nucleus"/>
    <property type="evidence" value="ECO:0007669"/>
    <property type="project" value="TreeGrafter"/>
</dbReference>
<dbReference type="PANTHER" id="PTHR45640">
    <property type="entry name" value="HEAT SHOCK PROTEIN HSP-12.2-RELATED"/>
    <property type="match status" value="1"/>
</dbReference>
<evidence type="ECO:0000256" key="5">
    <source>
        <dbReference type="PIRSR" id="PIRSR036514-1"/>
    </source>
</evidence>
<dbReference type="PANTHER" id="PTHR45640:SF34">
    <property type="entry name" value="PROTEIN LETHAL(2)ESSENTIAL FOR LIFE"/>
    <property type="match status" value="1"/>
</dbReference>
<dbReference type="Pfam" id="PF00525">
    <property type="entry name" value="Crystallin"/>
    <property type="match status" value="1"/>
</dbReference>
<dbReference type="SUPFAM" id="SSF49764">
    <property type="entry name" value="HSP20-like chaperones"/>
    <property type="match status" value="1"/>
</dbReference>
<dbReference type="GO" id="GO:0042026">
    <property type="term" value="P:protein refolding"/>
    <property type="evidence" value="ECO:0007669"/>
    <property type="project" value="TreeGrafter"/>
</dbReference>
<dbReference type="InterPro" id="IPR008978">
    <property type="entry name" value="HSP20-like_chaperone"/>
</dbReference>
<feature type="domain" description="SHSP" evidence="9">
    <location>
        <begin position="61"/>
        <end position="169"/>
    </location>
</feature>
<evidence type="ECO:0000256" key="3">
    <source>
        <dbReference type="ARBA" id="ARBA00022833"/>
    </source>
</evidence>
<comment type="caution">
    <text evidence="10">The sequence shown here is derived from an EMBL/GenBank/DDBJ whole genome shotgun (WGS) entry which is preliminary data.</text>
</comment>
<dbReference type="Proteomes" id="UP001367676">
    <property type="component" value="Unassembled WGS sequence"/>
</dbReference>
<feature type="binding site" evidence="5">
    <location>
        <position position="110"/>
    </location>
    <ligand>
        <name>Zn(2+)</name>
        <dbReference type="ChEBI" id="CHEBI:29105"/>
        <label>1</label>
    </ligand>
</feature>